<organism evidence="3 4">
    <name type="scientific">Cudoniella acicularis</name>
    <dbReference type="NCBI Taxonomy" id="354080"/>
    <lineage>
        <taxon>Eukaryota</taxon>
        <taxon>Fungi</taxon>
        <taxon>Dikarya</taxon>
        <taxon>Ascomycota</taxon>
        <taxon>Pezizomycotina</taxon>
        <taxon>Leotiomycetes</taxon>
        <taxon>Helotiales</taxon>
        <taxon>Tricladiaceae</taxon>
        <taxon>Cudoniella</taxon>
    </lineage>
</organism>
<protein>
    <recommendedName>
        <fullName evidence="5">Heterokaryon incompatibility domain-containing protein</fullName>
    </recommendedName>
</protein>
<comment type="caution">
    <text evidence="3">The sequence shown here is derived from an EMBL/GenBank/DDBJ whole genome shotgun (WGS) entry which is preliminary data.</text>
</comment>
<dbReference type="AlphaFoldDB" id="A0A8H4RMH7"/>
<proteinExistence type="predicted"/>
<keyword evidence="4" id="KW-1185">Reference proteome</keyword>
<reference evidence="3 4" key="1">
    <citation type="submission" date="2020-03" db="EMBL/GenBank/DDBJ databases">
        <title>Draft Genome Sequence of Cudoniella acicularis.</title>
        <authorList>
            <person name="Buettner E."/>
            <person name="Kellner H."/>
        </authorList>
    </citation>
    <scope>NUCLEOTIDE SEQUENCE [LARGE SCALE GENOMIC DNA]</scope>
    <source>
        <strain evidence="3 4">DSM 108380</strain>
    </source>
</reference>
<dbReference type="OrthoDB" id="20872at2759"/>
<accession>A0A8H4RMH7</accession>
<dbReference type="Proteomes" id="UP000566819">
    <property type="component" value="Unassembled WGS sequence"/>
</dbReference>
<dbReference type="EMBL" id="JAAMPI010000428">
    <property type="protein sequence ID" value="KAF4631600.1"/>
    <property type="molecule type" value="Genomic_DNA"/>
</dbReference>
<name>A0A8H4RMH7_9HELO</name>
<dbReference type="Pfam" id="PF26640">
    <property type="entry name" value="DUF8212"/>
    <property type="match status" value="1"/>
</dbReference>
<gene>
    <name evidence="3" type="ORF">G7Y89_g6537</name>
</gene>
<evidence type="ECO:0000313" key="4">
    <source>
        <dbReference type="Proteomes" id="UP000566819"/>
    </source>
</evidence>
<evidence type="ECO:0000259" key="1">
    <source>
        <dbReference type="Pfam" id="PF06985"/>
    </source>
</evidence>
<dbReference type="PANTHER" id="PTHR10622:SF10">
    <property type="entry name" value="HET DOMAIN-CONTAINING PROTEIN"/>
    <property type="match status" value="1"/>
</dbReference>
<evidence type="ECO:0000313" key="3">
    <source>
        <dbReference type="EMBL" id="KAF4631600.1"/>
    </source>
</evidence>
<evidence type="ECO:0000259" key="2">
    <source>
        <dbReference type="Pfam" id="PF26640"/>
    </source>
</evidence>
<feature type="domain" description="DUF8212" evidence="2">
    <location>
        <begin position="225"/>
        <end position="333"/>
    </location>
</feature>
<dbReference type="Pfam" id="PF06985">
    <property type="entry name" value="HET"/>
    <property type="match status" value="1"/>
</dbReference>
<dbReference type="InterPro" id="IPR010730">
    <property type="entry name" value="HET"/>
</dbReference>
<dbReference type="PANTHER" id="PTHR10622">
    <property type="entry name" value="HET DOMAIN-CONTAINING PROTEIN"/>
    <property type="match status" value="1"/>
</dbReference>
<evidence type="ECO:0008006" key="5">
    <source>
        <dbReference type="Google" id="ProtNLM"/>
    </source>
</evidence>
<sequence>MRLLHSRTLELQEFFENATPSYAILSHTWSLGEVTYQDMQGNNAKEKAGFIKIQNCCEQASRDGFDFVWVDTCCIDKTSSAELSEAINSMYTWYKNAKACYAYLADVPPSGLWDVADSVNFAHFAASRWFTRGWTLQELIAPPGVEFFAQDWTRIGTKDYLSHVISRITGIDEATLKGRSVKEVSVAKRMSWASKRVTTRIEDIAYCLIGIFGINLPLLYGEGERAFIRLQEEIMRSSDDQSLFAWEDKSSAQVFGSESGPKVSVSSEDGGQTEVLVKSISKPHPRPLRGFLARSPAEFENSGNIIPYRNWDVSMPYSMTNQGLRMQLSVLQYDEYDDFIGILACHYQDNFLGPLGVYIQPVASVGGDQFARDVSYQRPVLVVPEHVSKAIFKTVYIRQDVLLPSARDSDRRDHFLIRTLPDQDYALSKTFPAEHWNESQKIIRSPNRIGVLFFEYKGSFYVKKPLSFAVIIRSDTVQDGIEVEGPNYSCNIVVDPPIPDKNYLGRVAESTSPGTLQSMYEVLNPWNHEHEEKAFAKISREVFMGQAMFVVDITVLSTRIKKVPFFAAT</sequence>
<feature type="domain" description="Heterokaryon incompatibility" evidence="1">
    <location>
        <begin position="22"/>
        <end position="106"/>
    </location>
</feature>
<dbReference type="InterPro" id="IPR058525">
    <property type="entry name" value="DUF8212"/>
</dbReference>